<sequence>MSNLYHSDSYNTWPYSGENLAWAYANQGEAVKAWVEEEYELWKCEGNWEDVDGVGHMTAAMWKGVDLIGCANVEQYYVCQYGSVHCKDKDEPYGGAACTDTTPPHLPNFNSEGCYDTCVACKDDTEQCYNAPEEAPAEEECGATCFDITCDAWVADGVSCEALALYGCDCTGCSCVSYPPPGPPVPYSRAPTYSSGELPPCEVPADGSRGSCESCFHSDHCIEGYYCCPYMRKCIMSAGQSCYNFADCDPRCYDTSCDKNEGCDCEGCAKVGEGKTYGWLEWANLGLSFKNSPDLTCSEPSASAASSPSPPPPPSPPPATPDDGYFYTKISDKVIASNPCSMSAYDSTNANWKADNQYYYTSLADCEELCSAQSDCLAFVDNRVSSPPTCIFKASTQTKDASDKDVYVRQEMVYPPPPPPNSNGICCNCTIQMDISNFDDSTYKSQFVSLYSNEVAREAGVEESSVHVLDIVPGSVVVESLVDFESQEDATKFIEKVMRSQQSNDTNYTMFSEEFTQTYGAAMITEVSSVVEPSPPPSQSDSDTEGDDSNSSDGGDDLVILYAVLGNPPSCKCARAWRVS</sequence>
<dbReference type="SUPFAM" id="SSF55797">
    <property type="entry name" value="PR-1-like"/>
    <property type="match status" value="1"/>
</dbReference>
<accession>A0AAE0FG80</accession>
<dbReference type="AlphaFoldDB" id="A0AAE0FG80"/>
<reference evidence="2 3" key="1">
    <citation type="journal article" date="2015" name="Genome Biol. Evol.">
        <title>Comparative Genomics of a Bacterivorous Green Alga Reveals Evolutionary Causalities and Consequences of Phago-Mixotrophic Mode of Nutrition.</title>
        <authorList>
            <person name="Burns J.A."/>
            <person name="Paasch A."/>
            <person name="Narechania A."/>
            <person name="Kim E."/>
        </authorList>
    </citation>
    <scope>NUCLEOTIDE SEQUENCE [LARGE SCALE GENOMIC DNA]</scope>
    <source>
        <strain evidence="2 3">PLY_AMNH</strain>
    </source>
</reference>
<feature type="compositionally biased region" description="Pro residues" evidence="1">
    <location>
        <begin position="308"/>
        <end position="320"/>
    </location>
</feature>
<proteinExistence type="predicted"/>
<feature type="region of interest" description="Disordered" evidence="1">
    <location>
        <begin position="529"/>
        <end position="557"/>
    </location>
</feature>
<keyword evidence="3" id="KW-1185">Reference proteome</keyword>
<evidence type="ECO:0000313" key="2">
    <source>
        <dbReference type="EMBL" id="KAK3258945.1"/>
    </source>
</evidence>
<dbReference type="EMBL" id="LGRX02019132">
    <property type="protein sequence ID" value="KAK3258945.1"/>
    <property type="molecule type" value="Genomic_DNA"/>
</dbReference>
<dbReference type="Proteomes" id="UP001190700">
    <property type="component" value="Unassembled WGS sequence"/>
</dbReference>
<organism evidence="2 3">
    <name type="scientific">Cymbomonas tetramitiformis</name>
    <dbReference type="NCBI Taxonomy" id="36881"/>
    <lineage>
        <taxon>Eukaryota</taxon>
        <taxon>Viridiplantae</taxon>
        <taxon>Chlorophyta</taxon>
        <taxon>Pyramimonadophyceae</taxon>
        <taxon>Pyramimonadales</taxon>
        <taxon>Pyramimonadaceae</taxon>
        <taxon>Cymbomonas</taxon>
    </lineage>
</organism>
<evidence type="ECO:0000256" key="1">
    <source>
        <dbReference type="SAM" id="MobiDB-lite"/>
    </source>
</evidence>
<dbReference type="InterPro" id="IPR035940">
    <property type="entry name" value="CAP_sf"/>
</dbReference>
<gene>
    <name evidence="2" type="ORF">CYMTET_32034</name>
</gene>
<feature type="region of interest" description="Disordered" evidence="1">
    <location>
        <begin position="298"/>
        <end position="323"/>
    </location>
</feature>
<protein>
    <recommendedName>
        <fullName evidence="4">SCP domain-containing protein</fullName>
    </recommendedName>
</protein>
<name>A0AAE0FG80_9CHLO</name>
<evidence type="ECO:0008006" key="4">
    <source>
        <dbReference type="Google" id="ProtNLM"/>
    </source>
</evidence>
<evidence type="ECO:0000313" key="3">
    <source>
        <dbReference type="Proteomes" id="UP001190700"/>
    </source>
</evidence>
<comment type="caution">
    <text evidence="2">The sequence shown here is derived from an EMBL/GenBank/DDBJ whole genome shotgun (WGS) entry which is preliminary data.</text>
</comment>
<dbReference type="Gene3D" id="3.40.33.10">
    <property type="entry name" value="CAP"/>
    <property type="match status" value="1"/>
</dbReference>
<feature type="compositionally biased region" description="Acidic residues" evidence="1">
    <location>
        <begin position="542"/>
        <end position="556"/>
    </location>
</feature>